<keyword evidence="3 4" id="KW-0732">Signal</keyword>
<feature type="chain" id="PRO_5041274605" description="Curli production assembly/transport component CsgF" evidence="4">
    <location>
        <begin position="21"/>
        <end position="137"/>
    </location>
</feature>
<comment type="function">
    <text evidence="1">May be involved in the biogenesis of curli organelles.</text>
</comment>
<gene>
    <name evidence="5" type="ORF">K4G66_16810</name>
</gene>
<evidence type="ECO:0000256" key="2">
    <source>
        <dbReference type="ARBA" id="ARBA00014031"/>
    </source>
</evidence>
<evidence type="ECO:0000256" key="4">
    <source>
        <dbReference type="SAM" id="SignalP"/>
    </source>
</evidence>
<reference evidence="5" key="2">
    <citation type="journal article" date="2024" name="Antonie Van Leeuwenhoek">
        <title>Roseihalotalea indica gen. nov., sp. nov., a halophilic Bacteroidetes from mesopelagic Southwest Indian Ocean with higher carbohydrate metabolic potential.</title>
        <authorList>
            <person name="Chen B."/>
            <person name="Zhang M."/>
            <person name="Lin D."/>
            <person name="Ye J."/>
            <person name="Tang K."/>
        </authorList>
    </citation>
    <scope>NUCLEOTIDE SEQUENCE</scope>
    <source>
        <strain evidence="5">TK19036</strain>
    </source>
</reference>
<protein>
    <recommendedName>
        <fullName evidence="2">Curli production assembly/transport component CsgF</fullName>
    </recommendedName>
</protein>
<reference evidence="5" key="1">
    <citation type="journal article" date="2023" name="Comput. Struct. Biotechnol. J.">
        <title>Discovery of a novel marine Bacteroidetes with a rich repertoire of carbohydrate-active enzymes.</title>
        <authorList>
            <person name="Chen B."/>
            <person name="Liu G."/>
            <person name="Chen Q."/>
            <person name="Wang H."/>
            <person name="Liu L."/>
            <person name="Tang K."/>
        </authorList>
    </citation>
    <scope>NUCLEOTIDE SEQUENCE</scope>
    <source>
        <strain evidence="5">TK19036</strain>
    </source>
</reference>
<accession>A0AA49JAZ1</accession>
<feature type="signal peptide" evidence="4">
    <location>
        <begin position="1"/>
        <end position="20"/>
    </location>
</feature>
<dbReference type="InterPro" id="IPR018893">
    <property type="entry name" value="T8SS_CsgF"/>
</dbReference>
<evidence type="ECO:0000256" key="3">
    <source>
        <dbReference type="ARBA" id="ARBA00022729"/>
    </source>
</evidence>
<dbReference type="EMBL" id="CP120682">
    <property type="protein sequence ID" value="WKN34043.1"/>
    <property type="molecule type" value="Genomic_DNA"/>
</dbReference>
<evidence type="ECO:0000256" key="1">
    <source>
        <dbReference type="ARBA" id="ARBA00003989"/>
    </source>
</evidence>
<proteinExistence type="predicted"/>
<sequence>MKYLLISLAMLLASAITLCAQDFVYQPQNPAFGGSYLNYSWMLSSAQAQNGFTDSNGAGSSFDRDPLEDFEESLNRQILSRISRELISDQFGEEGLEEGIYEIGSYKINVSPGDEGIQIRILDTTTGSETTVTAPYF</sequence>
<dbReference type="Pfam" id="PF10614">
    <property type="entry name" value="CsgF"/>
    <property type="match status" value="1"/>
</dbReference>
<name>A0AA49JAZ1_9BACT</name>
<evidence type="ECO:0000313" key="5">
    <source>
        <dbReference type="EMBL" id="WKN34043.1"/>
    </source>
</evidence>
<dbReference type="AlphaFoldDB" id="A0AA49JAZ1"/>
<organism evidence="5">
    <name type="scientific">Roseihalotalea indica</name>
    <dbReference type="NCBI Taxonomy" id="2867963"/>
    <lineage>
        <taxon>Bacteria</taxon>
        <taxon>Pseudomonadati</taxon>
        <taxon>Bacteroidota</taxon>
        <taxon>Cytophagia</taxon>
        <taxon>Cytophagales</taxon>
        <taxon>Catalimonadaceae</taxon>
        <taxon>Roseihalotalea</taxon>
    </lineage>
</organism>